<dbReference type="EMBL" id="JACONW010000067">
    <property type="protein sequence ID" value="MBC3951065.1"/>
    <property type="molecule type" value="Genomic_DNA"/>
</dbReference>
<organism evidence="3 4">
    <name type="scientific">Pseudomonas folii</name>
    <dbReference type="NCBI Taxonomy" id="2762593"/>
    <lineage>
        <taxon>Bacteria</taxon>
        <taxon>Pseudomonadati</taxon>
        <taxon>Pseudomonadota</taxon>
        <taxon>Gammaproteobacteria</taxon>
        <taxon>Pseudomonadales</taxon>
        <taxon>Pseudomonadaceae</taxon>
        <taxon>Pseudomonas</taxon>
    </lineage>
</organism>
<reference evidence="3 4" key="1">
    <citation type="submission" date="2020-08" db="EMBL/GenBank/DDBJ databases">
        <title>Putative novel bacterial strains isolated from necrotic wheat leaf tissues caused by Xanthomonas translucens.</title>
        <authorList>
            <person name="Tambong J.T."/>
        </authorList>
    </citation>
    <scope>NUCLEOTIDE SEQUENCE [LARGE SCALE GENOMIC DNA]</scope>
    <source>
        <strain evidence="3 4">DOAB 1069</strain>
    </source>
</reference>
<evidence type="ECO:0000313" key="3">
    <source>
        <dbReference type="EMBL" id="MBC3951065.1"/>
    </source>
</evidence>
<gene>
    <name evidence="3" type="ORF">H8S59_14965</name>
</gene>
<dbReference type="SUPFAM" id="SSF54909">
    <property type="entry name" value="Dimeric alpha+beta barrel"/>
    <property type="match status" value="1"/>
</dbReference>
<accession>A0ABR7B2A3</accession>
<evidence type="ECO:0000256" key="1">
    <source>
        <dbReference type="ARBA" id="ARBA00007689"/>
    </source>
</evidence>
<dbReference type="InterPro" id="IPR011008">
    <property type="entry name" value="Dimeric_a/b-barrel"/>
</dbReference>
<evidence type="ECO:0000313" key="4">
    <source>
        <dbReference type="Proteomes" id="UP000651852"/>
    </source>
</evidence>
<sequence>MLFAVFFEDKPEASEIRKKTLIDHIQWLEQHKDLILVGGSLREHPSSDPLGGLWLVEAESKETVTRLIHTDPFWIEGLRKSFRILHWSKAFPHLKTLV</sequence>
<comment type="caution">
    <text evidence="3">The sequence shown here is derived from an EMBL/GenBank/DDBJ whole genome shotgun (WGS) entry which is preliminary data.</text>
</comment>
<dbReference type="Pfam" id="PF03795">
    <property type="entry name" value="YCII"/>
    <property type="match status" value="1"/>
</dbReference>
<protein>
    <recommendedName>
        <fullName evidence="2">YCII-related domain-containing protein</fullName>
    </recommendedName>
</protein>
<dbReference type="RefSeq" id="WP_187521906.1">
    <property type="nucleotide sequence ID" value="NZ_JACONW010000067.1"/>
</dbReference>
<dbReference type="InterPro" id="IPR005545">
    <property type="entry name" value="YCII"/>
</dbReference>
<keyword evidence="4" id="KW-1185">Reference proteome</keyword>
<dbReference type="Proteomes" id="UP000651852">
    <property type="component" value="Unassembled WGS sequence"/>
</dbReference>
<name>A0ABR7B2A3_9PSED</name>
<feature type="domain" description="YCII-related" evidence="2">
    <location>
        <begin position="1"/>
        <end position="88"/>
    </location>
</feature>
<evidence type="ECO:0000259" key="2">
    <source>
        <dbReference type="Pfam" id="PF03795"/>
    </source>
</evidence>
<comment type="similarity">
    <text evidence="1">Belongs to the YciI family.</text>
</comment>
<dbReference type="Gene3D" id="3.30.70.1060">
    <property type="entry name" value="Dimeric alpha+beta barrel"/>
    <property type="match status" value="1"/>
</dbReference>
<proteinExistence type="inferred from homology"/>